<dbReference type="EMBL" id="GISG01113011">
    <property type="protein sequence ID" value="MBA4639284.1"/>
    <property type="molecule type" value="Transcribed_RNA"/>
</dbReference>
<feature type="region of interest" description="Disordered" evidence="1">
    <location>
        <begin position="62"/>
        <end position="95"/>
    </location>
</feature>
<organism evidence="2">
    <name type="scientific">Opuntia streptacantha</name>
    <name type="common">Prickly pear cactus</name>
    <name type="synonym">Opuntia cardona</name>
    <dbReference type="NCBI Taxonomy" id="393608"/>
    <lineage>
        <taxon>Eukaryota</taxon>
        <taxon>Viridiplantae</taxon>
        <taxon>Streptophyta</taxon>
        <taxon>Embryophyta</taxon>
        <taxon>Tracheophyta</taxon>
        <taxon>Spermatophyta</taxon>
        <taxon>Magnoliopsida</taxon>
        <taxon>eudicotyledons</taxon>
        <taxon>Gunneridae</taxon>
        <taxon>Pentapetalae</taxon>
        <taxon>Caryophyllales</taxon>
        <taxon>Cactineae</taxon>
        <taxon>Cactaceae</taxon>
        <taxon>Opuntioideae</taxon>
        <taxon>Opuntia</taxon>
    </lineage>
</organism>
<reference evidence="2" key="1">
    <citation type="journal article" date="2013" name="J. Plant Res.">
        <title>Effect of fungi and light on seed germination of three Opuntia species from semiarid lands of central Mexico.</title>
        <authorList>
            <person name="Delgado-Sanchez P."/>
            <person name="Jimenez-Bremont J.F."/>
            <person name="Guerrero-Gonzalez Mde L."/>
            <person name="Flores J."/>
        </authorList>
    </citation>
    <scope>NUCLEOTIDE SEQUENCE</scope>
    <source>
        <tissue evidence="2">Cladode</tissue>
    </source>
</reference>
<evidence type="ECO:0000313" key="2">
    <source>
        <dbReference type="EMBL" id="MBA4639284.1"/>
    </source>
</evidence>
<accession>A0A7C9DHY8</accession>
<reference evidence="2" key="2">
    <citation type="submission" date="2020-07" db="EMBL/GenBank/DDBJ databases">
        <authorList>
            <person name="Vera ALvarez R."/>
            <person name="Arias-Moreno D.M."/>
            <person name="Jimenez-Jacinto V."/>
            <person name="Jimenez-Bremont J.F."/>
            <person name="Swaminathan K."/>
            <person name="Moose S.P."/>
            <person name="Guerrero-Gonzalez M.L."/>
            <person name="Marino-Ramirez L."/>
            <person name="Landsman D."/>
            <person name="Rodriguez-Kessler M."/>
            <person name="Delgado-Sanchez P."/>
        </authorList>
    </citation>
    <scope>NUCLEOTIDE SEQUENCE</scope>
    <source>
        <tissue evidence="2">Cladode</tissue>
    </source>
</reference>
<dbReference type="AlphaFoldDB" id="A0A7C9DHY8"/>
<name>A0A7C9DHY8_OPUST</name>
<sequence length="144" mass="16947">MEGNGFRSDCLWKFESYLKQKGAESFTWLSEWFSKILRCAKMPYKWTLSRCSHSTTTKAISNTAPTEIKKHTPKVRGAMGDWEQNEKRHGHLSEPVLILGRPSTKDPRLLEDDREKLRKDEELRMFFLTKRNPKRCPQVFSQVL</sequence>
<protein>
    <submittedName>
        <fullName evidence="2">Uncharacterized protein</fullName>
    </submittedName>
</protein>
<proteinExistence type="predicted"/>
<evidence type="ECO:0000256" key="1">
    <source>
        <dbReference type="SAM" id="MobiDB-lite"/>
    </source>
</evidence>